<dbReference type="InterPro" id="IPR050330">
    <property type="entry name" value="Bact_OuterMem_StrucFunc"/>
</dbReference>
<dbReference type="InterPro" id="IPR036737">
    <property type="entry name" value="OmpA-like_sf"/>
</dbReference>
<evidence type="ECO:0000313" key="4">
    <source>
        <dbReference type="Proteomes" id="UP001499988"/>
    </source>
</evidence>
<keyword evidence="4" id="KW-1185">Reference proteome</keyword>
<dbReference type="InterPro" id="IPR006665">
    <property type="entry name" value="OmpA-like"/>
</dbReference>
<reference evidence="4" key="1">
    <citation type="journal article" date="2019" name="Int. J. Syst. Evol. Microbiol.">
        <title>The Global Catalogue of Microorganisms (GCM) 10K type strain sequencing project: providing services to taxonomists for standard genome sequencing and annotation.</title>
        <authorList>
            <consortium name="The Broad Institute Genomics Platform"/>
            <consortium name="The Broad Institute Genome Sequencing Center for Infectious Disease"/>
            <person name="Wu L."/>
            <person name="Ma J."/>
        </authorList>
    </citation>
    <scope>NUCLEOTIDE SEQUENCE [LARGE SCALE GENOMIC DNA]</scope>
    <source>
        <strain evidence="4">JCM 18401</strain>
    </source>
</reference>
<dbReference type="Gene3D" id="2.60.40.2540">
    <property type="match status" value="1"/>
</dbReference>
<evidence type="ECO:0000313" key="3">
    <source>
        <dbReference type="EMBL" id="GAA4888782.1"/>
    </source>
</evidence>
<accession>A0ABP9EXK7</accession>
<dbReference type="InterPro" id="IPR041544">
    <property type="entry name" value="MotY_N"/>
</dbReference>
<name>A0ABP9EXK7_9GAMM</name>
<keyword evidence="3" id="KW-0282">Flagellum</keyword>
<dbReference type="SUPFAM" id="SSF103088">
    <property type="entry name" value="OmpA-like"/>
    <property type="match status" value="1"/>
</dbReference>
<organism evidence="3 4">
    <name type="scientific">Ferrimonas pelagia</name>
    <dbReference type="NCBI Taxonomy" id="1177826"/>
    <lineage>
        <taxon>Bacteria</taxon>
        <taxon>Pseudomonadati</taxon>
        <taxon>Pseudomonadota</taxon>
        <taxon>Gammaproteobacteria</taxon>
        <taxon>Alteromonadales</taxon>
        <taxon>Ferrimonadaceae</taxon>
        <taxon>Ferrimonas</taxon>
    </lineage>
</organism>
<evidence type="ECO:0000256" key="1">
    <source>
        <dbReference type="PROSITE-ProRule" id="PRU00473"/>
    </source>
</evidence>
<keyword evidence="1" id="KW-0472">Membrane</keyword>
<dbReference type="PANTHER" id="PTHR30329:SF17">
    <property type="entry name" value="LIPOPROTEIN YFIB-RELATED"/>
    <property type="match status" value="1"/>
</dbReference>
<dbReference type="PANTHER" id="PTHR30329">
    <property type="entry name" value="STATOR ELEMENT OF FLAGELLAR MOTOR COMPLEX"/>
    <property type="match status" value="1"/>
</dbReference>
<dbReference type="Proteomes" id="UP001499988">
    <property type="component" value="Unassembled WGS sequence"/>
</dbReference>
<dbReference type="PRINTS" id="PR01023">
    <property type="entry name" value="NAFLGMOTY"/>
</dbReference>
<dbReference type="Pfam" id="PF18393">
    <property type="entry name" value="MotY_N"/>
    <property type="match status" value="1"/>
</dbReference>
<dbReference type="Pfam" id="PF00691">
    <property type="entry name" value="OmpA"/>
    <property type="match status" value="1"/>
</dbReference>
<dbReference type="CDD" id="cd07185">
    <property type="entry name" value="OmpA_C-like"/>
    <property type="match status" value="1"/>
</dbReference>
<dbReference type="PROSITE" id="PS51123">
    <property type="entry name" value="OMPA_2"/>
    <property type="match status" value="1"/>
</dbReference>
<keyword evidence="3" id="KW-0969">Cilium</keyword>
<comment type="caution">
    <text evidence="3">The sequence shown here is derived from an EMBL/GenBank/DDBJ whole genome shotgun (WGS) entry which is preliminary data.</text>
</comment>
<keyword evidence="3" id="KW-0966">Cell projection</keyword>
<feature type="domain" description="OmpA-like" evidence="2">
    <location>
        <begin position="158"/>
        <end position="276"/>
    </location>
</feature>
<dbReference type="Gene3D" id="3.30.1330.60">
    <property type="entry name" value="OmpA-like domain"/>
    <property type="match status" value="1"/>
</dbReference>
<evidence type="ECO:0000259" key="2">
    <source>
        <dbReference type="PROSITE" id="PS51123"/>
    </source>
</evidence>
<dbReference type="EMBL" id="BAABJZ010000077">
    <property type="protein sequence ID" value="GAA4888782.1"/>
    <property type="molecule type" value="Genomic_DNA"/>
</dbReference>
<sequence length="288" mass="31996">MFFAPFSWGADNQLAKYATPMDGVDWQFNGDRFGCQLHHAIDGFGTLSLVQYPAEAITMKVESNWFQEQPVGSRSVLSAPSWLKQAPTHPHARAWQWNGMSGQMDGSAEGYLDGLEQGWGIDIALQLASQRSYQLVIEPVAVKSPLRAFRQCSAALVPQPFDVVRHVTMNYATGQILPRDAQLPMLDAIAEYVAADPRISEVLVDGHSDSTGNHLANLVLSRQRADELTGLLIERGVALSQIEIRAHGQRFPLVTERSAADREKNRRVEIRLVMSEPDSERSEEIVSD</sequence>
<proteinExistence type="predicted"/>
<protein>
    <submittedName>
        <fullName evidence="3">Flagellar protein MotY</fullName>
    </submittedName>
</protein>
<gene>
    <name evidence="3" type="primary">motY_2</name>
    <name evidence="3" type="ORF">GCM10023333_22640</name>
</gene>